<dbReference type="EMBL" id="JADGJQ010000030">
    <property type="protein sequence ID" value="KAJ3177879.1"/>
    <property type="molecule type" value="Genomic_DNA"/>
</dbReference>
<dbReference type="GO" id="GO:0008381">
    <property type="term" value="F:mechanosensitive monoatomic ion channel activity"/>
    <property type="evidence" value="ECO:0007669"/>
    <property type="project" value="TreeGrafter"/>
</dbReference>
<evidence type="ECO:0000313" key="5">
    <source>
        <dbReference type="EMBL" id="KAJ3177879.1"/>
    </source>
</evidence>
<dbReference type="AlphaFoldDB" id="A0AAD5TP85"/>
<dbReference type="Proteomes" id="UP001212152">
    <property type="component" value="Unassembled WGS sequence"/>
</dbReference>
<evidence type="ECO:0000256" key="3">
    <source>
        <dbReference type="ARBA" id="ARBA00022989"/>
    </source>
</evidence>
<dbReference type="Gene3D" id="1.10.1200.120">
    <property type="entry name" value="Large-conductance mechanosensitive channel, MscL, domain 1"/>
    <property type="match status" value="1"/>
</dbReference>
<evidence type="ECO:0000256" key="1">
    <source>
        <dbReference type="ARBA" id="ARBA00004141"/>
    </source>
</evidence>
<gene>
    <name evidence="5" type="ORF">HDU87_004161</name>
</gene>
<keyword evidence="6" id="KW-1185">Reference proteome</keyword>
<organism evidence="5 6">
    <name type="scientific">Geranomyces variabilis</name>
    <dbReference type="NCBI Taxonomy" id="109894"/>
    <lineage>
        <taxon>Eukaryota</taxon>
        <taxon>Fungi</taxon>
        <taxon>Fungi incertae sedis</taxon>
        <taxon>Chytridiomycota</taxon>
        <taxon>Chytridiomycota incertae sedis</taxon>
        <taxon>Chytridiomycetes</taxon>
        <taxon>Spizellomycetales</taxon>
        <taxon>Powellomycetaceae</taxon>
        <taxon>Geranomyces</taxon>
    </lineage>
</organism>
<evidence type="ECO:0000256" key="4">
    <source>
        <dbReference type="ARBA" id="ARBA00023136"/>
    </source>
</evidence>
<evidence type="ECO:0000256" key="2">
    <source>
        <dbReference type="ARBA" id="ARBA00022692"/>
    </source>
</evidence>
<keyword evidence="4" id="KW-0472">Membrane</keyword>
<dbReference type="SUPFAM" id="SSF81330">
    <property type="entry name" value="Gated mechanosensitive channel"/>
    <property type="match status" value="1"/>
</dbReference>
<accession>A0AAD5TP85</accession>
<dbReference type="InterPro" id="IPR036019">
    <property type="entry name" value="MscL_channel"/>
</dbReference>
<dbReference type="PANTHER" id="PTHR30266">
    <property type="entry name" value="MECHANOSENSITIVE CHANNEL MSCL"/>
    <property type="match status" value="1"/>
</dbReference>
<protein>
    <recommendedName>
        <fullName evidence="7">Large-conductance mechanosensitive channel</fullName>
    </recommendedName>
</protein>
<comment type="subcellular location">
    <subcellularLocation>
        <location evidence="1">Membrane</location>
        <topology evidence="1">Multi-pass membrane protein</topology>
    </subcellularLocation>
</comment>
<dbReference type="Pfam" id="PF01741">
    <property type="entry name" value="MscL"/>
    <property type="match status" value="1"/>
</dbReference>
<keyword evidence="3" id="KW-1133">Transmembrane helix</keyword>
<comment type="caution">
    <text evidence="5">The sequence shown here is derived from an EMBL/GenBank/DDBJ whole genome shotgun (WGS) entry which is preliminary data.</text>
</comment>
<dbReference type="PANTHER" id="PTHR30266:SF2">
    <property type="entry name" value="LARGE-CONDUCTANCE MECHANOSENSITIVE CHANNEL"/>
    <property type="match status" value="1"/>
</dbReference>
<keyword evidence="2" id="KW-0812">Transmembrane</keyword>
<reference evidence="5" key="1">
    <citation type="submission" date="2020-05" db="EMBL/GenBank/DDBJ databases">
        <title>Phylogenomic resolution of chytrid fungi.</title>
        <authorList>
            <person name="Stajich J.E."/>
            <person name="Amses K."/>
            <person name="Simmons R."/>
            <person name="Seto K."/>
            <person name="Myers J."/>
            <person name="Bonds A."/>
            <person name="Quandt C.A."/>
            <person name="Barry K."/>
            <person name="Liu P."/>
            <person name="Grigoriev I."/>
            <person name="Longcore J.E."/>
            <person name="James T.Y."/>
        </authorList>
    </citation>
    <scope>NUCLEOTIDE SEQUENCE</scope>
    <source>
        <strain evidence="5">JEL0379</strain>
    </source>
</reference>
<sequence length="139" mass="15163">MPLESSSRRIVPLPTDAHLVDIASTLKDETQKTTRAVHSVFHDFRIFLNRGNVIDLATGIVMGTAFTAIVQSLVNDIFLPLISLASPTTELSSQYVLLRCPQDPPGSAKPCNKTMYLTPAAGQKKKRAAPYSNAPMYFG</sequence>
<evidence type="ECO:0000313" key="6">
    <source>
        <dbReference type="Proteomes" id="UP001212152"/>
    </source>
</evidence>
<dbReference type="InterPro" id="IPR037673">
    <property type="entry name" value="MSC/AndL"/>
</dbReference>
<dbReference type="GO" id="GO:0016020">
    <property type="term" value="C:membrane"/>
    <property type="evidence" value="ECO:0007669"/>
    <property type="project" value="UniProtKB-SubCell"/>
</dbReference>
<evidence type="ECO:0008006" key="7">
    <source>
        <dbReference type="Google" id="ProtNLM"/>
    </source>
</evidence>
<proteinExistence type="predicted"/>
<name>A0AAD5TP85_9FUNG</name>